<evidence type="ECO:0000313" key="4">
    <source>
        <dbReference type="Proteomes" id="UP000430634"/>
    </source>
</evidence>
<gene>
    <name evidence="2" type="ORF">GCM10011572_50880</name>
    <name evidence="3" type="ORF">GM672_25525</name>
</gene>
<protein>
    <submittedName>
        <fullName evidence="3">Uncharacterized protein</fullName>
    </submittedName>
</protein>
<keyword evidence="5" id="KW-1185">Reference proteome</keyword>
<reference evidence="3 4" key="3">
    <citation type="submission" date="2019-11" db="EMBL/GenBank/DDBJ databases">
        <title>Type strains purchased from KCTC, JCM and DSMZ.</title>
        <authorList>
            <person name="Lu H."/>
        </authorList>
    </citation>
    <scope>NUCLEOTIDE SEQUENCE [LARGE SCALE GENOMIC DNA]</scope>
    <source>
        <strain evidence="3 4">KCTC 52429</strain>
    </source>
</reference>
<dbReference type="InterPro" id="IPR049973">
    <property type="entry name" value="STY0301-like"/>
</dbReference>
<dbReference type="AlphaFoldDB" id="A0A6I3T3V2"/>
<comment type="caution">
    <text evidence="3">The sequence shown here is derived from an EMBL/GenBank/DDBJ whole genome shotgun (WGS) entry which is preliminary data.</text>
</comment>
<dbReference type="NCBIfam" id="NF042415">
    <property type="entry name" value="STY0301_fam"/>
    <property type="match status" value="1"/>
</dbReference>
<evidence type="ECO:0000313" key="3">
    <source>
        <dbReference type="EMBL" id="MTV56089.1"/>
    </source>
</evidence>
<sequence length="164" mass="17741">MTKQSESIAIVLWVFAVAPLPVQGHAAAGPTPPSHVFACPAKLTSDDVTVRASKGWTGFYLPGSTLQALDARVWLGRIEDRGVMIGETDQRSDGSVINRFALTGGEPADLPPLDKWIVCDYGDNIYQAFKLAAGTDECTVKFKPDGIDPATKRRRHSLSVITCR</sequence>
<feature type="chain" id="PRO_5026152408" evidence="1">
    <location>
        <begin position="27"/>
        <end position="164"/>
    </location>
</feature>
<dbReference type="EMBL" id="WNKZ01000129">
    <property type="protein sequence ID" value="MTV56089.1"/>
    <property type="molecule type" value="Genomic_DNA"/>
</dbReference>
<proteinExistence type="predicted"/>
<dbReference type="Proteomes" id="UP000430634">
    <property type="component" value="Unassembled WGS sequence"/>
</dbReference>
<accession>A0A6I3T3V2</accession>
<reference evidence="5" key="2">
    <citation type="journal article" date="2019" name="Int. J. Syst. Evol. Microbiol.">
        <title>The Global Catalogue of Microorganisms (GCM) 10K type strain sequencing project: providing services to taxonomists for standard genome sequencing and annotation.</title>
        <authorList>
            <consortium name="The Broad Institute Genomics Platform"/>
            <consortium name="The Broad Institute Genome Sequencing Center for Infectious Disease"/>
            <person name="Wu L."/>
            <person name="Ma J."/>
        </authorList>
    </citation>
    <scope>NUCLEOTIDE SEQUENCE [LARGE SCALE GENOMIC DNA]</scope>
    <source>
        <strain evidence="5">CGMCC 1.15931</strain>
    </source>
</reference>
<dbReference type="Proteomes" id="UP000622638">
    <property type="component" value="Unassembled WGS sequence"/>
</dbReference>
<evidence type="ECO:0000313" key="5">
    <source>
        <dbReference type="Proteomes" id="UP000622638"/>
    </source>
</evidence>
<evidence type="ECO:0000313" key="2">
    <source>
        <dbReference type="EMBL" id="GGC23181.1"/>
    </source>
</evidence>
<dbReference type="OrthoDB" id="8759741at2"/>
<name>A0A6I3T3V2_9BURK</name>
<feature type="signal peptide" evidence="1">
    <location>
        <begin position="1"/>
        <end position="26"/>
    </location>
</feature>
<reference evidence="2" key="4">
    <citation type="submission" date="2024-05" db="EMBL/GenBank/DDBJ databases">
        <authorList>
            <person name="Sun Q."/>
            <person name="Zhou Y."/>
        </authorList>
    </citation>
    <scope>NUCLEOTIDE SEQUENCE</scope>
    <source>
        <strain evidence="2">CGMCC 1.15931</strain>
    </source>
</reference>
<organism evidence="3 4">
    <name type="scientific">Pseudoduganella buxea</name>
    <dbReference type="NCBI Taxonomy" id="1949069"/>
    <lineage>
        <taxon>Bacteria</taxon>
        <taxon>Pseudomonadati</taxon>
        <taxon>Pseudomonadota</taxon>
        <taxon>Betaproteobacteria</taxon>
        <taxon>Burkholderiales</taxon>
        <taxon>Oxalobacteraceae</taxon>
        <taxon>Telluria group</taxon>
        <taxon>Pseudoduganella</taxon>
    </lineage>
</organism>
<keyword evidence="1" id="KW-0732">Signal</keyword>
<dbReference type="RefSeq" id="WP_155473334.1">
    <property type="nucleotide sequence ID" value="NZ_BMKG01000036.1"/>
</dbReference>
<reference evidence="2" key="1">
    <citation type="journal article" date="2014" name="Int. J. Syst. Evol. Microbiol.">
        <title>Complete genome of a new Firmicutes species belonging to the dominant human colonic microbiota ('Ruminococcus bicirculans') reveals two chromosomes and a selective capacity to utilize plant glucans.</title>
        <authorList>
            <consortium name="NISC Comparative Sequencing Program"/>
            <person name="Wegmann U."/>
            <person name="Louis P."/>
            <person name="Goesmann A."/>
            <person name="Henrissat B."/>
            <person name="Duncan S.H."/>
            <person name="Flint H.J."/>
        </authorList>
    </citation>
    <scope>NUCLEOTIDE SEQUENCE</scope>
    <source>
        <strain evidence="2">CGMCC 1.15931</strain>
    </source>
</reference>
<dbReference type="EMBL" id="BMKG01000036">
    <property type="protein sequence ID" value="GGC23181.1"/>
    <property type="molecule type" value="Genomic_DNA"/>
</dbReference>
<evidence type="ECO:0000256" key="1">
    <source>
        <dbReference type="SAM" id="SignalP"/>
    </source>
</evidence>